<dbReference type="KEGG" id="mhe:MHC_04470"/>
<gene>
    <name evidence="1" type="ordered locus">MHC_04470</name>
</gene>
<accession>H6N7X8</accession>
<dbReference type="AlphaFoldDB" id="H6N7X8"/>
<proteinExistence type="predicted"/>
<dbReference type="Proteomes" id="UP000009135">
    <property type="component" value="Chromosome"/>
</dbReference>
<reference evidence="1 2" key="1">
    <citation type="journal article" date="2012" name="J. Bacteriol.">
        <title>Complete genome sequence of Mycoplasma haemocanis strain Illinois.</title>
        <authorList>
            <person name="do Nascimento N.C."/>
            <person name="Guimaraes A.M."/>
            <person name="Santos A.P."/>
            <person name="Sanmiguel P.J."/>
            <person name="Messick J.B."/>
        </authorList>
    </citation>
    <scope>NUCLEOTIDE SEQUENCE [LARGE SCALE GENOMIC DNA]</scope>
    <source>
        <strain evidence="1 2">Illinois</strain>
    </source>
</reference>
<dbReference type="OrthoDB" id="9838783at2"/>
<name>H6N7X8_MYCHN</name>
<sequence>MKKVTPFLTSFHFPLVLVTTTVGSYSSTPLKPGVHPSAFRRFFLFSDEKGEINYLFKHHKEKRYIDENQLRTELTKIVKDKFKSREAMEGGKLYYKIYKNNAIETVILWGIPNHFFDYFNFLLR</sequence>
<keyword evidence="2" id="KW-1185">Reference proteome</keyword>
<protein>
    <submittedName>
        <fullName evidence="1">Uncharacterized protein</fullName>
    </submittedName>
</protein>
<evidence type="ECO:0000313" key="1">
    <source>
        <dbReference type="EMBL" id="AEW45750.1"/>
    </source>
</evidence>
<dbReference type="HOGENOM" id="CLU_2012742_0_0_14"/>
<evidence type="ECO:0000313" key="2">
    <source>
        <dbReference type="Proteomes" id="UP000009135"/>
    </source>
</evidence>
<dbReference type="STRING" id="1111676.MHC_04470"/>
<organism evidence="1 2">
    <name type="scientific">Mycoplasma haemocanis (strain Illinois)</name>
    <dbReference type="NCBI Taxonomy" id="1111676"/>
    <lineage>
        <taxon>Bacteria</taxon>
        <taxon>Bacillati</taxon>
        <taxon>Mycoplasmatota</taxon>
        <taxon>Mollicutes</taxon>
        <taxon>Mycoplasmataceae</taxon>
        <taxon>Mycoplasma</taxon>
    </lineage>
</organism>
<dbReference type="EMBL" id="CP003199">
    <property type="protein sequence ID" value="AEW45750.1"/>
    <property type="molecule type" value="Genomic_DNA"/>
</dbReference>